<evidence type="ECO:0000313" key="4">
    <source>
        <dbReference type="Proteomes" id="UP001176059"/>
    </source>
</evidence>
<reference evidence="3" key="1">
    <citation type="submission" date="2022-08" db="EMBL/GenBank/DDBJ databases">
        <authorList>
            <consortium name="DOE Joint Genome Institute"/>
            <person name="Min B."/>
            <person name="Sierra-Patev S."/>
            <person name="Naranjo-Ortiz M."/>
            <person name="Looney B."/>
            <person name="Konkel Z."/>
            <person name="Slot J.C."/>
            <person name="Sakamoto Y."/>
            <person name="Steenwyk J.L."/>
            <person name="Rokas A."/>
            <person name="Carro J."/>
            <person name="Camarero S."/>
            <person name="Ferreira P."/>
            <person name="Molpeceres G."/>
            <person name="Ruiz-duenas F.J."/>
            <person name="Serrano A."/>
            <person name="Henrissat B."/>
            <person name="Drula E."/>
            <person name="Hughes K.W."/>
            <person name="Mata J.L."/>
            <person name="Ishikawa N.K."/>
            <person name="Vargas-Isla R."/>
            <person name="Ushijima S."/>
            <person name="Smith C.A."/>
            <person name="Ahrendt S."/>
            <person name="Andreopoulos W."/>
            <person name="He G."/>
            <person name="LaButti K."/>
            <person name="Lipzen A."/>
            <person name="Ng V."/>
            <person name="Riley R."/>
            <person name="Sandor L."/>
            <person name="Barry K."/>
            <person name="Martinez A.T."/>
            <person name="Xiao Y."/>
            <person name="Gibbons J.G."/>
            <person name="Terashima K."/>
            <person name="Hibbett D.S."/>
            <person name="Grigoriev I.V."/>
        </authorList>
    </citation>
    <scope>NUCLEOTIDE SEQUENCE</scope>
    <source>
        <strain evidence="3">ET3784</strain>
    </source>
</reference>
<dbReference type="AlphaFoldDB" id="A0AA38JB69"/>
<keyword evidence="4" id="KW-1185">Reference proteome</keyword>
<dbReference type="InterPro" id="IPR014840">
    <property type="entry name" value="HRD"/>
</dbReference>
<accession>A0AA38JB69</accession>
<dbReference type="Proteomes" id="UP001176059">
    <property type="component" value="Unassembled WGS sequence"/>
</dbReference>
<dbReference type="Pfam" id="PF08729">
    <property type="entry name" value="HUN"/>
    <property type="match status" value="1"/>
</dbReference>
<sequence>MSTEPKAKAVHFDVDTALSATTHSRPLRTKSRIPTFSSPRAYAIVMPFDEMLARAKKENPDVQKLIDERGLWQEIAAVNIMIAELCDQACEIWPNAFMVLVDQRSFRAPLQCIGLADNTHRINRTVPTVDEIQQIRDRLDINGAEFKLGCSHPKIPMCNAAYHPIIAIAVVGLLGSRPVLERARGQELPLDRLCTLSRIWENKVGVLAFKTQRASGKPKKNKKKNVGSEYYDVSDPFIDDSELAVDERKFFAQTKQQGFYVSSGKVALMKDRSLKKPKSKKHNTESGPSSQTPRIPHEGTKESPIALDDDDDVPDAYFPRASENGISKDRKKNLHAAGGGIVKTNDFSFGFGFHD</sequence>
<gene>
    <name evidence="3" type="ORF">DFJ43DRAFT_1140492</name>
</gene>
<organism evidence="3 4">
    <name type="scientific">Lentinula guzmanii</name>
    <dbReference type="NCBI Taxonomy" id="2804957"/>
    <lineage>
        <taxon>Eukaryota</taxon>
        <taxon>Fungi</taxon>
        <taxon>Dikarya</taxon>
        <taxon>Basidiomycota</taxon>
        <taxon>Agaricomycotina</taxon>
        <taxon>Agaricomycetes</taxon>
        <taxon>Agaricomycetidae</taxon>
        <taxon>Agaricales</taxon>
        <taxon>Marasmiineae</taxon>
        <taxon>Omphalotaceae</taxon>
        <taxon>Lentinula</taxon>
    </lineage>
</organism>
<proteinExistence type="predicted"/>
<evidence type="ECO:0000256" key="1">
    <source>
        <dbReference type="SAM" id="MobiDB-lite"/>
    </source>
</evidence>
<dbReference type="EMBL" id="JANVFO010000047">
    <property type="protein sequence ID" value="KAJ3725022.1"/>
    <property type="molecule type" value="Genomic_DNA"/>
</dbReference>
<evidence type="ECO:0000259" key="2">
    <source>
        <dbReference type="Pfam" id="PF08729"/>
    </source>
</evidence>
<evidence type="ECO:0000313" key="3">
    <source>
        <dbReference type="EMBL" id="KAJ3725022.1"/>
    </source>
</evidence>
<name>A0AA38JB69_9AGAR</name>
<comment type="caution">
    <text evidence="3">The sequence shown here is derived from an EMBL/GenBank/DDBJ whole genome shotgun (WGS) entry which is preliminary data.</text>
</comment>
<feature type="region of interest" description="Disordered" evidence="1">
    <location>
        <begin position="271"/>
        <end position="337"/>
    </location>
</feature>
<protein>
    <recommendedName>
        <fullName evidence="2">Hpc2-related domain-containing protein</fullName>
    </recommendedName>
</protein>
<reference evidence="3" key="2">
    <citation type="journal article" date="2023" name="Proc. Natl. Acad. Sci. U.S.A.">
        <title>A global phylogenomic analysis of the shiitake genus Lentinula.</title>
        <authorList>
            <person name="Sierra-Patev S."/>
            <person name="Min B."/>
            <person name="Naranjo-Ortiz M."/>
            <person name="Looney B."/>
            <person name="Konkel Z."/>
            <person name="Slot J.C."/>
            <person name="Sakamoto Y."/>
            <person name="Steenwyk J.L."/>
            <person name="Rokas A."/>
            <person name="Carro J."/>
            <person name="Camarero S."/>
            <person name="Ferreira P."/>
            <person name="Molpeceres G."/>
            <person name="Ruiz-Duenas F.J."/>
            <person name="Serrano A."/>
            <person name="Henrissat B."/>
            <person name="Drula E."/>
            <person name="Hughes K.W."/>
            <person name="Mata J.L."/>
            <person name="Ishikawa N.K."/>
            <person name="Vargas-Isla R."/>
            <person name="Ushijima S."/>
            <person name="Smith C.A."/>
            <person name="Donoghue J."/>
            <person name="Ahrendt S."/>
            <person name="Andreopoulos W."/>
            <person name="He G."/>
            <person name="LaButti K."/>
            <person name="Lipzen A."/>
            <person name="Ng V."/>
            <person name="Riley R."/>
            <person name="Sandor L."/>
            <person name="Barry K."/>
            <person name="Martinez A.T."/>
            <person name="Xiao Y."/>
            <person name="Gibbons J.G."/>
            <person name="Terashima K."/>
            <person name="Grigoriev I.V."/>
            <person name="Hibbett D."/>
        </authorList>
    </citation>
    <scope>NUCLEOTIDE SEQUENCE</scope>
    <source>
        <strain evidence="3">ET3784</strain>
    </source>
</reference>
<feature type="domain" description="Hpc2-related" evidence="2">
    <location>
        <begin position="219"/>
        <end position="266"/>
    </location>
</feature>